<keyword evidence="2 4" id="KW-0808">Transferase</keyword>
<dbReference type="Gene3D" id="2.40.40.20">
    <property type="match status" value="1"/>
</dbReference>
<dbReference type="EMBL" id="RBIN01000002">
    <property type="protein sequence ID" value="RKR06867.1"/>
    <property type="molecule type" value="Genomic_DNA"/>
</dbReference>
<evidence type="ECO:0000313" key="4">
    <source>
        <dbReference type="EMBL" id="RKR06867.1"/>
    </source>
</evidence>
<gene>
    <name evidence="4" type="ORF">C7446_0866</name>
</gene>
<evidence type="ECO:0000256" key="3">
    <source>
        <dbReference type="ARBA" id="ARBA00023315"/>
    </source>
</evidence>
<dbReference type="GO" id="GO:0006527">
    <property type="term" value="P:L-arginine catabolic process"/>
    <property type="evidence" value="ECO:0007669"/>
    <property type="project" value="InterPro"/>
</dbReference>
<dbReference type="RefSeq" id="WP_121171589.1">
    <property type="nucleotide sequence ID" value="NZ_RBIN01000002.1"/>
</dbReference>
<dbReference type="InterPro" id="IPR016181">
    <property type="entry name" value="Acyl_CoA_acyltransferase"/>
</dbReference>
<dbReference type="Gene3D" id="3.40.630.30">
    <property type="match status" value="1"/>
</dbReference>
<organism evidence="4 5">
    <name type="scientific">Kushneria sinocarnis</name>
    <dbReference type="NCBI Taxonomy" id="595502"/>
    <lineage>
        <taxon>Bacteria</taxon>
        <taxon>Pseudomonadati</taxon>
        <taxon>Pseudomonadota</taxon>
        <taxon>Gammaproteobacteria</taxon>
        <taxon>Oceanospirillales</taxon>
        <taxon>Halomonadaceae</taxon>
        <taxon>Kushneria</taxon>
    </lineage>
</organism>
<dbReference type="PANTHER" id="PTHR30420">
    <property type="entry name" value="N-SUCCINYLARGININE DIHYDROLASE"/>
    <property type="match status" value="1"/>
</dbReference>
<evidence type="ECO:0000256" key="1">
    <source>
        <dbReference type="ARBA" id="ARBA00022503"/>
    </source>
</evidence>
<evidence type="ECO:0000313" key="5">
    <source>
        <dbReference type="Proteomes" id="UP000281975"/>
    </source>
</evidence>
<comment type="caution">
    <text evidence="4">The sequence shown here is derived from an EMBL/GenBank/DDBJ whole genome shotgun (WGS) entry which is preliminary data.</text>
</comment>
<reference evidence="4 5" key="1">
    <citation type="submission" date="2018-10" db="EMBL/GenBank/DDBJ databases">
        <title>Genomic Encyclopedia of Type Strains, Phase IV (KMG-IV): sequencing the most valuable type-strain genomes for metagenomic binning, comparative biology and taxonomic classification.</title>
        <authorList>
            <person name="Goeker M."/>
        </authorList>
    </citation>
    <scope>NUCLEOTIDE SEQUENCE [LARGE SCALE GENOMIC DNA]</scope>
    <source>
        <strain evidence="4 5">DSM 23229</strain>
    </source>
</reference>
<dbReference type="InterPro" id="IPR007041">
    <property type="entry name" value="Arg_succinylTrfase_AstA/AruG"/>
</dbReference>
<dbReference type="GO" id="GO:0008791">
    <property type="term" value="F:arginine N-succinyltransferase activity"/>
    <property type="evidence" value="ECO:0007669"/>
    <property type="project" value="InterPro"/>
</dbReference>
<protein>
    <submittedName>
        <fullName evidence="4">Arginine succinyltransferase</fullName>
    </submittedName>
</protein>
<dbReference type="AlphaFoldDB" id="A0A420X021"/>
<keyword evidence="1" id="KW-0056">Arginine metabolism</keyword>
<dbReference type="NCBIfam" id="TIGR03243">
    <property type="entry name" value="arg_catab_AOST"/>
    <property type="match status" value="1"/>
</dbReference>
<dbReference type="Pfam" id="PF04958">
    <property type="entry name" value="AstA"/>
    <property type="match status" value="1"/>
</dbReference>
<accession>A0A420X021</accession>
<evidence type="ECO:0000256" key="2">
    <source>
        <dbReference type="ARBA" id="ARBA00022679"/>
    </source>
</evidence>
<dbReference type="OrthoDB" id="21121at2"/>
<dbReference type="PANTHER" id="PTHR30420:SF1">
    <property type="entry name" value="ARGININE N-SUCCINYLTRANSFERASE"/>
    <property type="match status" value="1"/>
</dbReference>
<sequence length="352" mass="38449">MLLVRPAGTADLPALMRLAEASVPRLTNLPAHRERLAARLEQSTRALAAPVEAPGEECYTFVLEDHAAETPEVVGTASLRACAGAREAYYTWRRETLIHASQQLDVRREVSILSLSHELSEASLLCAFSLDGRYRGTPAERLLRRSRLLFAAQYPERFRAVMGVAMPGWLDDQHRSPFWESVGRRFFARDFHEINELAGIHSKSFIAEVMPPFPLYEPLLSDAARSVIGSVHDGHQAAAADLRDEGFTDSRHVDLFDGGLLLEAPFGQLHSVRNGQWHPVVIDDEVAPAGHAPALVANQQTGEFRCMLVPHALSATRQLRLSTACAGQLGVAAGQAILAVALGEGAREMPAC</sequence>
<name>A0A420X021_9GAMM</name>
<proteinExistence type="predicted"/>
<keyword evidence="3" id="KW-0012">Acyltransferase</keyword>
<dbReference type="Proteomes" id="UP000281975">
    <property type="component" value="Unassembled WGS sequence"/>
</dbReference>
<keyword evidence="5" id="KW-1185">Reference proteome</keyword>
<dbReference type="SUPFAM" id="SSF55729">
    <property type="entry name" value="Acyl-CoA N-acyltransferases (Nat)"/>
    <property type="match status" value="1"/>
</dbReference>